<sequence length="241" mass="26949">MWNARRSLREWRIEDSPRQIRLTKGEARDIMGNDVREYTMRMVQEASAEANREATPAPPLRRPPGDSWKNLKHKMAMQSTAKSKEAARKQSLIDDWVNILGNVFQRNRSQPTLDTHTRGTETDDSDWSVTHSESNRDLSVGEEEHEEGPQHVGGAEASIRQMNSLAREQVQDALTAGARRQAIMKSADTIGAFMPQLSFTRSPEPLAPGRRQGSHSSTASALRPTPGRRSGPRRIESTSAV</sequence>
<keyword evidence="3" id="KW-1185">Reference proteome</keyword>
<feature type="region of interest" description="Disordered" evidence="1">
    <location>
        <begin position="45"/>
        <end position="67"/>
    </location>
</feature>
<name>A0AB34IV25_PRYPA</name>
<reference evidence="2 3" key="1">
    <citation type="journal article" date="2024" name="Science">
        <title>Giant polyketide synthase enzymes in the biosynthesis of giant marine polyether toxins.</title>
        <authorList>
            <person name="Fallon T.R."/>
            <person name="Shende V.V."/>
            <person name="Wierzbicki I.H."/>
            <person name="Pendleton A.L."/>
            <person name="Watervoot N.F."/>
            <person name="Auber R.P."/>
            <person name="Gonzalez D.J."/>
            <person name="Wisecaver J.H."/>
            <person name="Moore B.S."/>
        </authorList>
    </citation>
    <scope>NUCLEOTIDE SEQUENCE [LARGE SCALE GENOMIC DNA]</scope>
    <source>
        <strain evidence="2 3">12B1</strain>
    </source>
</reference>
<dbReference type="AlphaFoldDB" id="A0AB34IV25"/>
<evidence type="ECO:0000313" key="2">
    <source>
        <dbReference type="EMBL" id="KAL1505103.1"/>
    </source>
</evidence>
<protein>
    <submittedName>
        <fullName evidence="2">Uncharacterized protein</fullName>
    </submittedName>
</protein>
<feature type="region of interest" description="Disordered" evidence="1">
    <location>
        <begin position="196"/>
        <end position="241"/>
    </location>
</feature>
<evidence type="ECO:0000256" key="1">
    <source>
        <dbReference type="SAM" id="MobiDB-lite"/>
    </source>
</evidence>
<dbReference type="Proteomes" id="UP001515480">
    <property type="component" value="Unassembled WGS sequence"/>
</dbReference>
<gene>
    <name evidence="2" type="ORF">AB1Y20_008862</name>
</gene>
<evidence type="ECO:0000313" key="3">
    <source>
        <dbReference type="Proteomes" id="UP001515480"/>
    </source>
</evidence>
<organism evidence="2 3">
    <name type="scientific">Prymnesium parvum</name>
    <name type="common">Toxic golden alga</name>
    <dbReference type="NCBI Taxonomy" id="97485"/>
    <lineage>
        <taxon>Eukaryota</taxon>
        <taxon>Haptista</taxon>
        <taxon>Haptophyta</taxon>
        <taxon>Prymnesiophyceae</taxon>
        <taxon>Prymnesiales</taxon>
        <taxon>Prymnesiaceae</taxon>
        <taxon>Prymnesium</taxon>
    </lineage>
</organism>
<comment type="caution">
    <text evidence="2">The sequence shown here is derived from an EMBL/GenBank/DDBJ whole genome shotgun (WGS) entry which is preliminary data.</text>
</comment>
<proteinExistence type="predicted"/>
<dbReference type="EMBL" id="JBGBPQ010000019">
    <property type="protein sequence ID" value="KAL1505103.1"/>
    <property type="molecule type" value="Genomic_DNA"/>
</dbReference>
<accession>A0AB34IV25</accession>
<feature type="region of interest" description="Disordered" evidence="1">
    <location>
        <begin position="110"/>
        <end position="152"/>
    </location>
</feature>